<evidence type="ECO:0000313" key="3">
    <source>
        <dbReference type="EMBL" id="GFU42109.1"/>
    </source>
</evidence>
<dbReference type="AlphaFoldDB" id="A0A8X6URC1"/>
<feature type="transmembrane region" description="Helical" evidence="2">
    <location>
        <begin position="44"/>
        <end position="63"/>
    </location>
</feature>
<reference evidence="3" key="1">
    <citation type="submission" date="2020-08" db="EMBL/GenBank/DDBJ databases">
        <title>Multicomponent nature underlies the extraordinary mechanical properties of spider dragline silk.</title>
        <authorList>
            <person name="Kono N."/>
            <person name="Nakamura H."/>
            <person name="Mori M."/>
            <person name="Yoshida Y."/>
            <person name="Ohtoshi R."/>
            <person name="Malay A.D."/>
            <person name="Moran D.A.P."/>
            <person name="Tomita M."/>
            <person name="Numata K."/>
            <person name="Arakawa K."/>
        </authorList>
    </citation>
    <scope>NUCLEOTIDE SEQUENCE</scope>
</reference>
<keyword evidence="2" id="KW-0472">Membrane</keyword>
<dbReference type="EMBL" id="BMAW01085270">
    <property type="protein sequence ID" value="GFU42109.1"/>
    <property type="molecule type" value="Genomic_DNA"/>
</dbReference>
<dbReference type="OrthoDB" id="10492049at2759"/>
<comment type="caution">
    <text evidence="3">The sequence shown here is derived from an EMBL/GenBank/DDBJ whole genome shotgun (WGS) entry which is preliminary data.</text>
</comment>
<dbReference type="Proteomes" id="UP000887013">
    <property type="component" value="Unassembled WGS sequence"/>
</dbReference>
<keyword evidence="2" id="KW-1133">Transmembrane helix</keyword>
<keyword evidence="2" id="KW-0812">Transmembrane</keyword>
<gene>
    <name evidence="3" type="primary">X975_14264</name>
    <name evidence="3" type="ORF">NPIL_130241</name>
</gene>
<keyword evidence="4" id="KW-1185">Reference proteome</keyword>
<proteinExistence type="predicted"/>
<protein>
    <submittedName>
        <fullName evidence="3">Major facilitator superfamily domain-containing protein 6</fullName>
    </submittedName>
</protein>
<accession>A0A8X6URC1</accession>
<evidence type="ECO:0000256" key="1">
    <source>
        <dbReference type="SAM" id="MobiDB-lite"/>
    </source>
</evidence>
<evidence type="ECO:0000256" key="2">
    <source>
        <dbReference type="SAM" id="Phobius"/>
    </source>
</evidence>
<feature type="region of interest" description="Disordered" evidence="1">
    <location>
        <begin position="72"/>
        <end position="92"/>
    </location>
</feature>
<evidence type="ECO:0000313" key="4">
    <source>
        <dbReference type="Proteomes" id="UP000887013"/>
    </source>
</evidence>
<name>A0A8X6URC1_NEPPI</name>
<sequence>MTAPKPKIASLKIYPPSILHGRAFGSLLGGFLVNNYGFRQTFRFFAYGCIGCGTFYSLMYITWLRRWRKNHRTASESDRRTNSSVSEEKDEETMKNQAFSSFSLHCSFDSPSLVSYTPEYEDEFRPRALSHVPAHASNSFKTGVIPRHAVSFSEGKHQRPFTIGLSASQDSLNLKRLQRQSVNSVENNKLESVTRF</sequence>
<organism evidence="3 4">
    <name type="scientific">Nephila pilipes</name>
    <name type="common">Giant wood spider</name>
    <name type="synonym">Nephila maculata</name>
    <dbReference type="NCBI Taxonomy" id="299642"/>
    <lineage>
        <taxon>Eukaryota</taxon>
        <taxon>Metazoa</taxon>
        <taxon>Ecdysozoa</taxon>
        <taxon>Arthropoda</taxon>
        <taxon>Chelicerata</taxon>
        <taxon>Arachnida</taxon>
        <taxon>Araneae</taxon>
        <taxon>Araneomorphae</taxon>
        <taxon>Entelegynae</taxon>
        <taxon>Araneoidea</taxon>
        <taxon>Nephilidae</taxon>
        <taxon>Nephila</taxon>
    </lineage>
</organism>